<dbReference type="Proteomes" id="UP000314294">
    <property type="component" value="Unassembled WGS sequence"/>
</dbReference>
<comment type="caution">
    <text evidence="1">The sequence shown here is derived from an EMBL/GenBank/DDBJ whole genome shotgun (WGS) entry which is preliminary data.</text>
</comment>
<dbReference type="AlphaFoldDB" id="A0A4Z2I4H6"/>
<sequence>MLAQEAAIVFNVLSMAEWRCFTGKAWRNGPVANANLDKIASREVSGQKADEKKIEPSMSTHVSYDLCRGIFSSGTLHLGAATLSAQVTAQINFRRSDEVSSKKHKLCIIRSLYRAKSKRFSFRSHDLNPVQAKYK</sequence>
<evidence type="ECO:0000313" key="1">
    <source>
        <dbReference type="EMBL" id="TNN72907.1"/>
    </source>
</evidence>
<gene>
    <name evidence="1" type="ORF">EYF80_016836</name>
</gene>
<keyword evidence="2" id="KW-1185">Reference proteome</keyword>
<name>A0A4Z2I4H6_9TELE</name>
<dbReference type="EMBL" id="SRLO01000131">
    <property type="protein sequence ID" value="TNN72907.1"/>
    <property type="molecule type" value="Genomic_DNA"/>
</dbReference>
<reference evidence="1 2" key="1">
    <citation type="submission" date="2019-03" db="EMBL/GenBank/DDBJ databases">
        <title>First draft genome of Liparis tanakae, snailfish: a comprehensive survey of snailfish specific genes.</title>
        <authorList>
            <person name="Kim W."/>
            <person name="Song I."/>
            <person name="Jeong J.-H."/>
            <person name="Kim D."/>
            <person name="Kim S."/>
            <person name="Ryu S."/>
            <person name="Song J.Y."/>
            <person name="Lee S.K."/>
        </authorList>
    </citation>
    <scope>NUCLEOTIDE SEQUENCE [LARGE SCALE GENOMIC DNA]</scope>
    <source>
        <tissue evidence="1">Muscle</tissue>
    </source>
</reference>
<protein>
    <submittedName>
        <fullName evidence="1">Uncharacterized protein</fullName>
    </submittedName>
</protein>
<proteinExistence type="predicted"/>
<organism evidence="1 2">
    <name type="scientific">Liparis tanakae</name>
    <name type="common">Tanaka's snailfish</name>
    <dbReference type="NCBI Taxonomy" id="230148"/>
    <lineage>
        <taxon>Eukaryota</taxon>
        <taxon>Metazoa</taxon>
        <taxon>Chordata</taxon>
        <taxon>Craniata</taxon>
        <taxon>Vertebrata</taxon>
        <taxon>Euteleostomi</taxon>
        <taxon>Actinopterygii</taxon>
        <taxon>Neopterygii</taxon>
        <taxon>Teleostei</taxon>
        <taxon>Neoteleostei</taxon>
        <taxon>Acanthomorphata</taxon>
        <taxon>Eupercaria</taxon>
        <taxon>Perciformes</taxon>
        <taxon>Cottioidei</taxon>
        <taxon>Cottales</taxon>
        <taxon>Liparidae</taxon>
        <taxon>Liparis</taxon>
    </lineage>
</organism>
<accession>A0A4Z2I4H6</accession>
<evidence type="ECO:0000313" key="2">
    <source>
        <dbReference type="Proteomes" id="UP000314294"/>
    </source>
</evidence>